<protein>
    <submittedName>
        <fullName evidence="1">Uncharacterized protein</fullName>
    </submittedName>
</protein>
<comment type="caution">
    <text evidence="1">The sequence shown here is derived from an EMBL/GenBank/DDBJ whole genome shotgun (WGS) entry which is preliminary data.</text>
</comment>
<organism evidence="1">
    <name type="scientific">marine sediment metagenome</name>
    <dbReference type="NCBI Taxonomy" id="412755"/>
    <lineage>
        <taxon>unclassified sequences</taxon>
        <taxon>metagenomes</taxon>
        <taxon>ecological metagenomes</taxon>
    </lineage>
</organism>
<accession>A0A0F8WJ75</accession>
<evidence type="ECO:0000313" key="1">
    <source>
        <dbReference type="EMBL" id="KKK48265.1"/>
    </source>
</evidence>
<sequence length="138" mass="15653">MMPHGLTRIKIFCAKYDTDSSAEMLCNSVMANFVTDNPMVLLVLAVQDMSTVGHLLCSVDVWCDKKYITILQYDLDKAVDFGILSAALDRVGVWGLTHGAENMQVLAQTRGDRPMALSRMFERYYGFKMHRVLMRKPI</sequence>
<reference evidence="1" key="1">
    <citation type="journal article" date="2015" name="Nature">
        <title>Complex archaea that bridge the gap between prokaryotes and eukaryotes.</title>
        <authorList>
            <person name="Spang A."/>
            <person name="Saw J.H."/>
            <person name="Jorgensen S.L."/>
            <person name="Zaremba-Niedzwiedzka K."/>
            <person name="Martijn J."/>
            <person name="Lind A.E."/>
            <person name="van Eijk R."/>
            <person name="Schleper C."/>
            <person name="Guy L."/>
            <person name="Ettema T.J."/>
        </authorList>
    </citation>
    <scope>NUCLEOTIDE SEQUENCE</scope>
</reference>
<name>A0A0F8WJ75_9ZZZZ</name>
<dbReference type="AlphaFoldDB" id="A0A0F8WJ75"/>
<gene>
    <name evidence="1" type="ORF">LCGC14_3146870</name>
</gene>
<dbReference type="EMBL" id="LAZR01069153">
    <property type="protein sequence ID" value="KKK48265.1"/>
    <property type="molecule type" value="Genomic_DNA"/>
</dbReference>
<proteinExistence type="predicted"/>